<dbReference type="Gene3D" id="3.30.460.10">
    <property type="entry name" value="Beta Polymerase, domain 2"/>
    <property type="match status" value="2"/>
</dbReference>
<feature type="domain" description="PII-uridylyltransferase/Glutamine-synthetase adenylyltransferase" evidence="9">
    <location>
        <begin position="341"/>
        <end position="476"/>
    </location>
</feature>
<dbReference type="RefSeq" id="WP_386723003.1">
    <property type="nucleotide sequence ID" value="NZ_JBHRSZ010000007.1"/>
</dbReference>
<keyword evidence="2 7" id="KW-0548">Nucleotidyltransferase</keyword>
<dbReference type="PANTHER" id="PTHR30621">
    <property type="entry name" value="GLUTAMINE SYNTHETASE ADENYLYLTRANSFERASE"/>
    <property type="match status" value="1"/>
</dbReference>
<dbReference type="InterPro" id="IPR005190">
    <property type="entry name" value="GlnE_rpt_dom"/>
</dbReference>
<dbReference type="SUPFAM" id="SSF81301">
    <property type="entry name" value="Nucleotidyltransferase"/>
    <property type="match status" value="2"/>
</dbReference>
<evidence type="ECO:0000256" key="1">
    <source>
        <dbReference type="ARBA" id="ARBA00022679"/>
    </source>
</evidence>
<dbReference type="Proteomes" id="UP001595476">
    <property type="component" value="Unassembled WGS sequence"/>
</dbReference>
<dbReference type="PANTHER" id="PTHR30621:SF0">
    <property type="entry name" value="BIFUNCTIONAL GLUTAMINE SYNTHETASE ADENYLYLTRANSFERASE_ADENYLYL-REMOVING ENZYME"/>
    <property type="match status" value="1"/>
</dbReference>
<accession>A0ABV7HK91</accession>
<keyword evidence="1 7" id="KW-0808">Transferase</keyword>
<dbReference type="InterPro" id="IPR023057">
    <property type="entry name" value="GlnE"/>
</dbReference>
<keyword evidence="3 7" id="KW-0547">Nucleotide-binding</keyword>
<evidence type="ECO:0000313" key="11">
    <source>
        <dbReference type="Proteomes" id="UP001595476"/>
    </source>
</evidence>
<dbReference type="GO" id="GO:0047388">
    <property type="term" value="F:[glutamine synthetase]-adenylyl-L-tyrosine phosphorylase activity"/>
    <property type="evidence" value="ECO:0007669"/>
    <property type="project" value="UniProtKB-EC"/>
</dbReference>
<dbReference type="Pfam" id="PF08335">
    <property type="entry name" value="GlnD_UR_UTase"/>
    <property type="match status" value="1"/>
</dbReference>
<dbReference type="HAMAP" id="MF_00802">
    <property type="entry name" value="GlnE"/>
    <property type="match status" value="1"/>
</dbReference>
<dbReference type="EMBL" id="JBHRSZ010000007">
    <property type="protein sequence ID" value="MFC3153088.1"/>
    <property type="molecule type" value="Genomic_DNA"/>
</dbReference>
<dbReference type="Gene3D" id="1.20.120.1510">
    <property type="match status" value="1"/>
</dbReference>
<keyword evidence="4 7" id="KW-0067">ATP-binding</keyword>
<dbReference type="Gene3D" id="1.20.120.330">
    <property type="entry name" value="Nucleotidyltransferases domain 2"/>
    <property type="match status" value="2"/>
</dbReference>
<evidence type="ECO:0000256" key="2">
    <source>
        <dbReference type="ARBA" id="ARBA00022695"/>
    </source>
</evidence>
<dbReference type="CDD" id="cd05401">
    <property type="entry name" value="NT_GlnE_GlnD_like"/>
    <property type="match status" value="2"/>
</dbReference>
<comment type="caution">
    <text evidence="10">The sequence shown here is derived from an EMBL/GenBank/DDBJ whole genome shotgun (WGS) entry which is preliminary data.</text>
</comment>
<proteinExistence type="inferred from homology"/>
<comment type="cofactor">
    <cofactor evidence="7">
        <name>Mg(2+)</name>
        <dbReference type="ChEBI" id="CHEBI:18420"/>
    </cofactor>
</comment>
<dbReference type="InterPro" id="IPR013546">
    <property type="entry name" value="PII_UdlTrfase/GS_AdlTrfase"/>
</dbReference>
<evidence type="ECO:0000256" key="6">
    <source>
        <dbReference type="ARBA" id="ARBA00023268"/>
    </source>
</evidence>
<dbReference type="GO" id="GO:0008882">
    <property type="term" value="F:[glutamate-ammonia-ligase] adenylyltransferase activity"/>
    <property type="evidence" value="ECO:0007669"/>
    <property type="project" value="UniProtKB-EC"/>
</dbReference>
<comment type="catalytic activity">
    <reaction evidence="7">
        <text>[glutamine synthetase]-L-tyrosine + ATP = [glutamine synthetase]-O(4)-(5'-adenylyl)-L-tyrosine + diphosphate</text>
        <dbReference type="Rhea" id="RHEA:18589"/>
        <dbReference type="Rhea" id="RHEA-COMP:10660"/>
        <dbReference type="Rhea" id="RHEA-COMP:10661"/>
        <dbReference type="ChEBI" id="CHEBI:30616"/>
        <dbReference type="ChEBI" id="CHEBI:33019"/>
        <dbReference type="ChEBI" id="CHEBI:46858"/>
        <dbReference type="ChEBI" id="CHEBI:83624"/>
        <dbReference type="EC" id="2.7.7.42"/>
    </reaction>
</comment>
<evidence type="ECO:0000256" key="7">
    <source>
        <dbReference type="HAMAP-Rule" id="MF_00802"/>
    </source>
</evidence>
<evidence type="ECO:0000259" key="9">
    <source>
        <dbReference type="Pfam" id="PF08335"/>
    </source>
</evidence>
<organism evidence="10 11">
    <name type="scientific">Litoribrevibacter euphylliae</name>
    <dbReference type="NCBI Taxonomy" id="1834034"/>
    <lineage>
        <taxon>Bacteria</taxon>
        <taxon>Pseudomonadati</taxon>
        <taxon>Pseudomonadota</taxon>
        <taxon>Gammaproteobacteria</taxon>
        <taxon>Oceanospirillales</taxon>
        <taxon>Oceanospirillaceae</taxon>
        <taxon>Litoribrevibacter</taxon>
    </lineage>
</organism>
<evidence type="ECO:0000259" key="8">
    <source>
        <dbReference type="Pfam" id="PF03710"/>
    </source>
</evidence>
<evidence type="ECO:0000256" key="5">
    <source>
        <dbReference type="ARBA" id="ARBA00022842"/>
    </source>
</evidence>
<comment type="catalytic activity">
    <reaction evidence="7">
        <text>[glutamine synthetase]-O(4)-(5'-adenylyl)-L-tyrosine + phosphate = [glutamine synthetase]-L-tyrosine + ADP</text>
        <dbReference type="Rhea" id="RHEA:43716"/>
        <dbReference type="Rhea" id="RHEA-COMP:10660"/>
        <dbReference type="Rhea" id="RHEA-COMP:10661"/>
        <dbReference type="ChEBI" id="CHEBI:43474"/>
        <dbReference type="ChEBI" id="CHEBI:46858"/>
        <dbReference type="ChEBI" id="CHEBI:83624"/>
        <dbReference type="ChEBI" id="CHEBI:456216"/>
        <dbReference type="EC" id="2.7.7.89"/>
    </reaction>
</comment>
<dbReference type="GO" id="GO:0016874">
    <property type="term" value="F:ligase activity"/>
    <property type="evidence" value="ECO:0007669"/>
    <property type="project" value="UniProtKB-KW"/>
</dbReference>
<keyword evidence="5 7" id="KW-0460">Magnesium</keyword>
<keyword evidence="6 7" id="KW-0511">Multifunctional enzyme</keyword>
<dbReference type="Pfam" id="PF03710">
    <property type="entry name" value="GlnE"/>
    <property type="match status" value="2"/>
</dbReference>
<feature type="region of interest" description="Adenylyl transferase" evidence="7">
    <location>
        <begin position="491"/>
        <end position="998"/>
    </location>
</feature>
<evidence type="ECO:0000256" key="3">
    <source>
        <dbReference type="ARBA" id="ARBA00022741"/>
    </source>
</evidence>
<dbReference type="InterPro" id="IPR043519">
    <property type="entry name" value="NT_sf"/>
</dbReference>
<feature type="domain" description="Glutamate-ammonia ligase adenylyltransferase repeated" evidence="8">
    <location>
        <begin position="58"/>
        <end position="316"/>
    </location>
</feature>
<comment type="similarity">
    <text evidence="7">Belongs to the GlnE family.</text>
</comment>
<evidence type="ECO:0000313" key="10">
    <source>
        <dbReference type="EMBL" id="MFC3153088.1"/>
    </source>
</evidence>
<protein>
    <recommendedName>
        <fullName evidence="7">Bifunctional glutamine synthetase adenylyltransferase/adenylyl-removing enzyme</fullName>
    </recommendedName>
    <alternativeName>
        <fullName evidence="7">ATP:glutamine synthetase adenylyltransferase</fullName>
    </alternativeName>
    <alternativeName>
        <fullName evidence="7">ATase</fullName>
    </alternativeName>
    <domain>
        <recommendedName>
            <fullName evidence="7">Glutamine synthetase adenylyl-L-tyrosine phosphorylase</fullName>
            <ecNumber evidence="7">2.7.7.89</ecNumber>
        </recommendedName>
        <alternativeName>
            <fullName evidence="7">Adenylyl removase</fullName>
            <shortName evidence="7">AR</shortName>
            <shortName evidence="7">AT-N</shortName>
        </alternativeName>
    </domain>
    <domain>
        <recommendedName>
            <fullName evidence="7">Glutamine synthetase adenylyl transferase</fullName>
            <ecNumber evidence="7">2.7.7.42</ecNumber>
        </recommendedName>
        <alternativeName>
            <fullName evidence="7">Adenylyl transferase</fullName>
            <shortName evidence="7">AT</shortName>
            <shortName evidence="7">AT-C</shortName>
        </alternativeName>
    </domain>
</protein>
<evidence type="ECO:0000256" key="4">
    <source>
        <dbReference type="ARBA" id="ARBA00022840"/>
    </source>
</evidence>
<reference evidence="11" key="1">
    <citation type="journal article" date="2019" name="Int. J. Syst. Evol. Microbiol.">
        <title>The Global Catalogue of Microorganisms (GCM) 10K type strain sequencing project: providing services to taxonomists for standard genome sequencing and annotation.</title>
        <authorList>
            <consortium name="The Broad Institute Genomics Platform"/>
            <consortium name="The Broad Institute Genome Sequencing Center for Infectious Disease"/>
            <person name="Wu L."/>
            <person name="Ma J."/>
        </authorList>
    </citation>
    <scope>NUCLEOTIDE SEQUENCE [LARGE SCALE GENOMIC DNA]</scope>
    <source>
        <strain evidence="11">KCTC 52438</strain>
    </source>
</reference>
<dbReference type="EC" id="2.7.7.42" evidence="7"/>
<name>A0ABV7HK91_9GAMM</name>
<feature type="region of interest" description="Adenylyl removase" evidence="7">
    <location>
        <begin position="1"/>
        <end position="481"/>
    </location>
</feature>
<dbReference type="EC" id="2.7.7.89" evidence="7"/>
<keyword evidence="11" id="KW-1185">Reference proteome</keyword>
<gene>
    <name evidence="7 10" type="primary">glnE</name>
    <name evidence="10" type="ORF">ACFOEK_18755</name>
</gene>
<feature type="domain" description="Glutamate-ammonia ligase adenylyltransferase repeated" evidence="8">
    <location>
        <begin position="597"/>
        <end position="849"/>
    </location>
</feature>
<dbReference type="NCBIfam" id="NF008292">
    <property type="entry name" value="PRK11072.1"/>
    <property type="match status" value="1"/>
</dbReference>
<sequence length="998" mass="113525">MTGITDLDSRIRSDIEALNSVELRDHALQQWQILLDSSSIDALNGLLTSAVCGDHVTKELVRVIIGSDYVVDCMVRYPSILKALSGADSEASNVTGFHLWASVPEDYYDQQIKALVDISESEEQLSKSLRLARHQMMVRVIWRDFNGLADLFETTRELSRFADACVEHTMNWHTQALMPIWGEPHAKDYEGNWHPQRMLVLGMGKLGADELNLSSDIDLIFVYPESGWTKNGKREISNQEFFTKVGQKLIQTLDAVTSEGFVFRVDMRLRPYGDSGPLVMSFNALESYYQSQGREWERYAMIKARVMAGNQEKAQELMTMLRPFVYRKYIDFSVIEALRGLKDMINREVRRKGMEHNIKLGRGGIREIEFIAQVFQLIHGGLDVRLQNRSLMSVLLQLREGGILTEEAYANLVSAYHFLRDTEHALQALQDRQTQLLPDDTLHQLRVAHVMGYGSWDAFSDDLVAHRKNVEAEFVDLIQPVDEESGTSEPAFCDGWRSVWLDEMEDNEAIAVFEEQCFDDASAAWKLIKDLKQSKKVRTLQREGQERLNQFIPNLLQQLACSKRPTETLSRVLILVEAVLRRTAYLVLLLENPVALTQLIKLCDASPWIANQLAKTPVILDELINVSSLYSPPNKSELEDELRQYMLRIPEDDLEALMEALRYFKNAHVLRVAAAEVTGALPLMKASDYLTYIAEVILEAVVDMSWHQMVERYGYPTDDHGPVARPQLIVVGYGKLGGIELSYGSDLDIVFIHDASVAKYTNGDKQVDNQTFYTRMVQRIVHIMTTMMPSGDLYEVDMRLRPEGNSGMLVASLKAFNDYQHKNAWTWEHQALVRARVVAGSAELAGKFELVRKDVLSQVPAEGLNESVVSMRKKMMASLASAEDGNKDGVFHLKHDAGGMVDIEFISQYAVLKFAKEYPGILTWSDNIRILETMERLGLLGEVEVNQLIDAYKAFRIEGHRKILDNQKVVLSGDEVSEYQDYRQKVIKIWQHFMVDSV</sequence>
<keyword evidence="10" id="KW-0436">Ligase</keyword>
<comment type="function">
    <text evidence="7">Involved in the regulation of glutamine synthetase GlnA, a key enzyme in the process to assimilate ammonia. When cellular nitrogen levels are high, the C-terminal adenylyl transferase (AT) inactivates GlnA by covalent transfer of an adenylyl group from ATP to specific tyrosine residue of GlnA, thus reducing its activity. Conversely, when nitrogen levels are low, the N-terminal adenylyl removase (AR) activates GlnA by removing the adenylyl group by phosphorolysis, increasing its activity. The regulatory region of GlnE binds the signal transduction protein PII (GlnB) which indicates the nitrogen status of the cell.</text>
</comment>
<dbReference type="SUPFAM" id="SSF81593">
    <property type="entry name" value="Nucleotidyltransferase substrate binding subunit/domain"/>
    <property type="match status" value="2"/>
</dbReference>